<dbReference type="SUPFAM" id="SSF46785">
    <property type="entry name" value="Winged helix' DNA-binding domain"/>
    <property type="match status" value="1"/>
</dbReference>
<reference evidence="6" key="1">
    <citation type="journal article" date="2021" name="Microorganisms">
        <title>Acidisoma silvae sp. nov. and Acidisomacellulosilytica sp. nov., Two Acidophilic Bacteria Isolated from Decaying Wood, Hydrolyzing Cellulose and Producing Poly-3-hydroxybutyrate.</title>
        <authorList>
            <person name="Mieszkin S."/>
            <person name="Pouder E."/>
            <person name="Uroz S."/>
            <person name="Simon-Colin C."/>
            <person name="Alain K."/>
        </authorList>
    </citation>
    <scope>NUCLEOTIDE SEQUENCE</scope>
    <source>
        <strain evidence="6">HW T2.11</strain>
    </source>
</reference>
<comment type="caution">
    <text evidence="6">The sequence shown here is derived from an EMBL/GenBank/DDBJ whole genome shotgun (WGS) entry which is preliminary data.</text>
</comment>
<dbReference type="Gene3D" id="3.30.450.40">
    <property type="match status" value="1"/>
</dbReference>
<dbReference type="InterPro" id="IPR005471">
    <property type="entry name" value="Tscrpt_reg_IclR_N"/>
</dbReference>
<dbReference type="PROSITE" id="PS51078">
    <property type="entry name" value="ICLR_ED"/>
    <property type="match status" value="1"/>
</dbReference>
<accession>A0A963YXD2</accession>
<proteinExistence type="predicted"/>
<dbReference type="GO" id="GO:0003700">
    <property type="term" value="F:DNA-binding transcription factor activity"/>
    <property type="evidence" value="ECO:0007669"/>
    <property type="project" value="TreeGrafter"/>
</dbReference>
<organism evidence="6 7">
    <name type="scientific">Acidisoma silvae</name>
    <dbReference type="NCBI Taxonomy" id="2802396"/>
    <lineage>
        <taxon>Bacteria</taxon>
        <taxon>Pseudomonadati</taxon>
        <taxon>Pseudomonadota</taxon>
        <taxon>Alphaproteobacteria</taxon>
        <taxon>Acetobacterales</taxon>
        <taxon>Acidocellaceae</taxon>
        <taxon>Acidisoma</taxon>
    </lineage>
</organism>
<dbReference type="Pfam" id="PF01614">
    <property type="entry name" value="IclR_C"/>
    <property type="match status" value="1"/>
</dbReference>
<dbReference type="RefSeq" id="WP_227323701.1">
    <property type="nucleotide sequence ID" value="NZ_JAESVB010000022.1"/>
</dbReference>
<feature type="domain" description="HTH iclR-type" evidence="4">
    <location>
        <begin position="8"/>
        <end position="69"/>
    </location>
</feature>
<dbReference type="PANTHER" id="PTHR30136:SF24">
    <property type="entry name" value="HTH-TYPE TRANSCRIPTIONAL REPRESSOR ALLR"/>
    <property type="match status" value="1"/>
</dbReference>
<dbReference type="GO" id="GO:0045892">
    <property type="term" value="P:negative regulation of DNA-templated transcription"/>
    <property type="evidence" value="ECO:0007669"/>
    <property type="project" value="TreeGrafter"/>
</dbReference>
<dbReference type="Proteomes" id="UP000708298">
    <property type="component" value="Unassembled WGS sequence"/>
</dbReference>
<gene>
    <name evidence="6" type="ORF">ASILVAE211_22925</name>
</gene>
<evidence type="ECO:0000256" key="2">
    <source>
        <dbReference type="ARBA" id="ARBA00023125"/>
    </source>
</evidence>
<dbReference type="InterPro" id="IPR014757">
    <property type="entry name" value="Tscrpt_reg_IclR_C"/>
</dbReference>
<keyword evidence="2" id="KW-0238">DNA-binding</keyword>
<dbReference type="InterPro" id="IPR050707">
    <property type="entry name" value="HTH_MetabolicPath_Reg"/>
</dbReference>
<dbReference type="InterPro" id="IPR029016">
    <property type="entry name" value="GAF-like_dom_sf"/>
</dbReference>
<dbReference type="InterPro" id="IPR036388">
    <property type="entry name" value="WH-like_DNA-bd_sf"/>
</dbReference>
<evidence type="ECO:0000259" key="4">
    <source>
        <dbReference type="PROSITE" id="PS51077"/>
    </source>
</evidence>
<evidence type="ECO:0000256" key="3">
    <source>
        <dbReference type="ARBA" id="ARBA00023163"/>
    </source>
</evidence>
<evidence type="ECO:0000259" key="5">
    <source>
        <dbReference type="PROSITE" id="PS51078"/>
    </source>
</evidence>
<dbReference type="EMBL" id="JAESVB010000022">
    <property type="protein sequence ID" value="MCB8878060.1"/>
    <property type="molecule type" value="Genomic_DNA"/>
</dbReference>
<keyword evidence="7" id="KW-1185">Reference proteome</keyword>
<protein>
    <submittedName>
        <fullName evidence="6">IclR family transcriptional regulator</fullName>
    </submittedName>
</protein>
<dbReference type="PANTHER" id="PTHR30136">
    <property type="entry name" value="HELIX-TURN-HELIX TRANSCRIPTIONAL REGULATOR, ICLR FAMILY"/>
    <property type="match status" value="1"/>
</dbReference>
<evidence type="ECO:0000256" key="1">
    <source>
        <dbReference type="ARBA" id="ARBA00023015"/>
    </source>
</evidence>
<dbReference type="AlphaFoldDB" id="A0A963YXD2"/>
<feature type="domain" description="IclR-ED" evidence="5">
    <location>
        <begin position="70"/>
        <end position="253"/>
    </location>
</feature>
<dbReference type="SUPFAM" id="SSF55781">
    <property type="entry name" value="GAF domain-like"/>
    <property type="match status" value="1"/>
</dbReference>
<reference evidence="6" key="2">
    <citation type="submission" date="2021-01" db="EMBL/GenBank/DDBJ databases">
        <authorList>
            <person name="Mieszkin S."/>
            <person name="Pouder E."/>
            <person name="Alain K."/>
        </authorList>
    </citation>
    <scope>NUCLEOTIDE SEQUENCE</scope>
    <source>
        <strain evidence="6">HW T2.11</strain>
    </source>
</reference>
<keyword evidence="1" id="KW-0805">Transcription regulation</keyword>
<dbReference type="Pfam" id="PF09339">
    <property type="entry name" value="HTH_IclR"/>
    <property type="match status" value="1"/>
</dbReference>
<evidence type="ECO:0000313" key="6">
    <source>
        <dbReference type="EMBL" id="MCB8878060.1"/>
    </source>
</evidence>
<dbReference type="PROSITE" id="PS51077">
    <property type="entry name" value="HTH_ICLR"/>
    <property type="match status" value="1"/>
</dbReference>
<sequence length="253" mass="27107">MSEAEGSVRTVSRAIAVLRAFGTSGWLSLGEVASRTGLDKATTLRLLRALMAERLVEQDPASRDYALDIGVLELAAGATPYSDLRLRAQPVLAQIAQATGATTFLAIPHDGGALCIGRVDGDVAIQIRYWSVGGRIALNAGAGPRVLMAYLPEEQREALLASQLPQLTERTPTEPTALRAMLETVRARGWELGVDDVVEGVASLAVALYDHNHRCIAAISISGLHSRILENGQPAHLDILHAQARALEERLPR</sequence>
<dbReference type="InterPro" id="IPR036390">
    <property type="entry name" value="WH_DNA-bd_sf"/>
</dbReference>
<dbReference type="Gene3D" id="1.10.10.10">
    <property type="entry name" value="Winged helix-like DNA-binding domain superfamily/Winged helix DNA-binding domain"/>
    <property type="match status" value="1"/>
</dbReference>
<dbReference type="GO" id="GO:0003677">
    <property type="term" value="F:DNA binding"/>
    <property type="evidence" value="ECO:0007669"/>
    <property type="project" value="UniProtKB-KW"/>
</dbReference>
<keyword evidence="3" id="KW-0804">Transcription</keyword>
<evidence type="ECO:0000313" key="7">
    <source>
        <dbReference type="Proteomes" id="UP000708298"/>
    </source>
</evidence>
<dbReference type="SMART" id="SM00346">
    <property type="entry name" value="HTH_ICLR"/>
    <property type="match status" value="1"/>
</dbReference>
<name>A0A963YXD2_9PROT</name>